<protein>
    <submittedName>
        <fullName evidence="5">Btk-binding protein-related</fullName>
    </submittedName>
</protein>
<evidence type="ECO:0000259" key="4">
    <source>
        <dbReference type="PROSITE" id="PS50097"/>
    </source>
</evidence>
<dbReference type="PRINTS" id="PR00633">
    <property type="entry name" value="RCCNDNSATION"/>
</dbReference>
<evidence type="ECO:0000256" key="1">
    <source>
        <dbReference type="ARBA" id="ARBA00022737"/>
    </source>
</evidence>
<accession>A0ABQ8Z775</accession>
<keyword evidence="1" id="KW-0677">Repeat</keyword>
<dbReference type="EMBL" id="JAOAOG010000041">
    <property type="protein sequence ID" value="KAJ6252641.1"/>
    <property type="molecule type" value="Genomic_DNA"/>
</dbReference>
<dbReference type="PROSITE" id="PS50097">
    <property type="entry name" value="BTB"/>
    <property type="match status" value="1"/>
</dbReference>
<evidence type="ECO:0000313" key="5">
    <source>
        <dbReference type="EMBL" id="KAJ6252641.1"/>
    </source>
</evidence>
<evidence type="ECO:0000313" key="6">
    <source>
        <dbReference type="Proteomes" id="UP001150062"/>
    </source>
</evidence>
<dbReference type="Pfam" id="PF00651">
    <property type="entry name" value="BTB"/>
    <property type="match status" value="1"/>
</dbReference>
<dbReference type="PROSITE" id="PS50012">
    <property type="entry name" value="RCC1_3"/>
    <property type="match status" value="1"/>
</dbReference>
<name>A0ABQ8Z775_9EUKA</name>
<dbReference type="Gene3D" id="3.30.710.10">
    <property type="entry name" value="Potassium Channel Kv1.1, Chain A"/>
    <property type="match status" value="1"/>
</dbReference>
<dbReference type="InterPro" id="IPR000210">
    <property type="entry name" value="BTB/POZ_dom"/>
</dbReference>
<evidence type="ECO:0000256" key="2">
    <source>
        <dbReference type="PROSITE-ProRule" id="PRU00235"/>
    </source>
</evidence>
<organism evidence="5 6">
    <name type="scientific">Anaeramoeba flamelloides</name>
    <dbReference type="NCBI Taxonomy" id="1746091"/>
    <lineage>
        <taxon>Eukaryota</taxon>
        <taxon>Metamonada</taxon>
        <taxon>Anaeramoebidae</taxon>
        <taxon>Anaeramoeba</taxon>
    </lineage>
</organism>
<dbReference type="InterPro" id="IPR000408">
    <property type="entry name" value="Reg_chr_condens"/>
</dbReference>
<dbReference type="PANTHER" id="PTHR22872">
    <property type="entry name" value="BTK-BINDING PROTEIN-RELATED"/>
    <property type="match status" value="1"/>
</dbReference>
<feature type="domain" description="BTB" evidence="4">
    <location>
        <begin position="460"/>
        <end position="516"/>
    </location>
</feature>
<feature type="region of interest" description="Disordered" evidence="3">
    <location>
        <begin position="435"/>
        <end position="455"/>
    </location>
</feature>
<dbReference type="InterPro" id="IPR009091">
    <property type="entry name" value="RCC1/BLIP-II"/>
</dbReference>
<comment type="caution">
    <text evidence="5">The sequence shown here is derived from an EMBL/GenBank/DDBJ whole genome shotgun (WGS) entry which is preliminary data.</text>
</comment>
<dbReference type="SUPFAM" id="SSF54695">
    <property type="entry name" value="POZ domain"/>
    <property type="match status" value="1"/>
</dbReference>
<dbReference type="InterPro" id="IPR051625">
    <property type="entry name" value="Signaling_Regulatory_Domain"/>
</dbReference>
<dbReference type="Gene3D" id="2.130.10.30">
    <property type="entry name" value="Regulator of chromosome condensation 1/beta-lactamase-inhibitor protein II"/>
    <property type="match status" value="1"/>
</dbReference>
<sequence length="556" mass="63008">MTEKSDEQIIRKINTTGNSVTNVQQPKGIQIIEAGYGNNFCVMIGSDGSVYEFNNQIKSMKKLNITNGVKAGVGFSHYLVLTSDGMVYSKGSGPQLGLGSNTNATALTLIPTFQENNVKIVDMKAGVSHSYFLTGDGDYYACGSNTSKQLGLPDSKTYNVPTQLKGKKIKEIFCNNYAYGIWYKDEKDEVWGHGDHVVGRKKNYSGLSIFKDKQIIMAAPGYQKLLLLAKGIDEKTQEEKHYVYYETSNGEPTLWSDLTKEHVIDMDFGCHHCLMLTKDGRVLASSSMPTTYVPVKLPTIPKVMTWKIVCGAWDSVVFPVSDTNTLVLDMKEFQESGVFADLEILDKKVHSPILKWRTGKEGPQAIEVLKTFSEKHINSFLNWCYFGDLSNISLVTETAKAFDIEVDPKKSLEDHFLKLFHDEDSKDYEILVKDDEDDDDEEDEEEDEEDQDKNEEELIEVPVHKWILQARCGVYRDMFKIVKDEKNQIKDVSGLGPDSMEIFIKFLYTNTIELTADHIPEFVLPELEIVPEYYKLNEIDAFTPQLQELKKINNIN</sequence>
<dbReference type="InterPro" id="IPR011333">
    <property type="entry name" value="SKP1/BTB/POZ_sf"/>
</dbReference>
<dbReference type="CDD" id="cd18186">
    <property type="entry name" value="BTB_POZ_ZBTB_KLHL-like"/>
    <property type="match status" value="1"/>
</dbReference>
<keyword evidence="6" id="KW-1185">Reference proteome</keyword>
<dbReference type="SUPFAM" id="SSF50985">
    <property type="entry name" value="RCC1/BLIP-II"/>
    <property type="match status" value="1"/>
</dbReference>
<proteinExistence type="predicted"/>
<dbReference type="PANTHER" id="PTHR22872:SF2">
    <property type="entry name" value="INHIBITOR OF BRUTON TYROSINE KINASE"/>
    <property type="match status" value="1"/>
</dbReference>
<gene>
    <name evidence="5" type="ORF">M0813_14013</name>
</gene>
<evidence type="ECO:0000256" key="3">
    <source>
        <dbReference type="SAM" id="MobiDB-lite"/>
    </source>
</evidence>
<dbReference type="Proteomes" id="UP001150062">
    <property type="component" value="Unassembled WGS sequence"/>
</dbReference>
<reference evidence="5" key="1">
    <citation type="submission" date="2022-08" db="EMBL/GenBank/DDBJ databases">
        <title>Novel sulfate-reducing endosymbionts in the free-living metamonad Anaeramoeba.</title>
        <authorList>
            <person name="Jerlstrom-Hultqvist J."/>
            <person name="Cepicka I."/>
            <person name="Gallot-Lavallee L."/>
            <person name="Salas-Leiva D."/>
            <person name="Curtis B.A."/>
            <person name="Zahonova K."/>
            <person name="Pipaliya S."/>
            <person name="Dacks J."/>
            <person name="Roger A.J."/>
        </authorList>
    </citation>
    <scope>NUCLEOTIDE SEQUENCE</scope>
    <source>
        <strain evidence="5">Schooner1</strain>
    </source>
</reference>
<dbReference type="Pfam" id="PF00415">
    <property type="entry name" value="RCC1"/>
    <property type="match status" value="1"/>
</dbReference>
<feature type="repeat" description="RCC1" evidence="2">
    <location>
        <begin position="85"/>
        <end position="136"/>
    </location>
</feature>